<dbReference type="Proteomes" id="UP000477651">
    <property type="component" value="Unassembled WGS sequence"/>
</dbReference>
<dbReference type="EMBL" id="JAAGYR010000023">
    <property type="protein sequence ID" value="NEN76581.1"/>
    <property type="molecule type" value="Genomic_DNA"/>
</dbReference>
<dbReference type="RefSeq" id="WP_163764980.1">
    <property type="nucleotide sequence ID" value="NZ_JAAGYR010000023.1"/>
</dbReference>
<evidence type="ECO:0000313" key="2">
    <source>
        <dbReference type="Proteomes" id="UP000477651"/>
    </source>
</evidence>
<proteinExistence type="predicted"/>
<reference evidence="1 2" key="1">
    <citation type="submission" date="2020-02" db="EMBL/GenBank/DDBJ databases">
        <title>Pelistega sp. NLN82 were isolated from wild rodents of the Hainan Island.</title>
        <authorList>
            <person name="Niu N."/>
            <person name="Zhou J."/>
        </authorList>
    </citation>
    <scope>NUCLEOTIDE SEQUENCE [LARGE SCALE GENOMIC DNA]</scope>
    <source>
        <strain evidence="1 2">NLN82</strain>
    </source>
</reference>
<keyword evidence="2" id="KW-1185">Reference proteome</keyword>
<sequence length="125" mass="11920">MRELRIDEYQLVVGGLIPLSAGGGGPTGGGGGGIGISAGIGAFTGAGSYMGGSGKKDPIELSTAMLSGALGGAIAGISQSFGTVGAGAVGGFVGGYADSILKGMFQNNDTSNKPEHGAGDGCDYC</sequence>
<name>A0A6L9Y845_9BURK</name>
<gene>
    <name evidence="1" type="ORF">F9B74_09720</name>
</gene>
<dbReference type="AlphaFoldDB" id="A0A6L9Y845"/>
<evidence type="ECO:0000313" key="1">
    <source>
        <dbReference type="EMBL" id="NEN76581.1"/>
    </source>
</evidence>
<organism evidence="1 2">
    <name type="scientific">Pelistega ratti</name>
    <dbReference type="NCBI Taxonomy" id="2652177"/>
    <lineage>
        <taxon>Bacteria</taxon>
        <taxon>Pseudomonadati</taxon>
        <taxon>Pseudomonadota</taxon>
        <taxon>Betaproteobacteria</taxon>
        <taxon>Burkholderiales</taxon>
        <taxon>Alcaligenaceae</taxon>
        <taxon>Pelistega</taxon>
    </lineage>
</organism>
<accession>A0A6L9Y845</accession>
<protein>
    <submittedName>
        <fullName evidence="1">Uncharacterized protein</fullName>
    </submittedName>
</protein>
<comment type="caution">
    <text evidence="1">The sequence shown here is derived from an EMBL/GenBank/DDBJ whole genome shotgun (WGS) entry which is preliminary data.</text>
</comment>